<dbReference type="KEGG" id="fcy:FRACYDRAFT_243834"/>
<reference evidence="2 3" key="1">
    <citation type="submission" date="2016-09" db="EMBL/GenBank/DDBJ databases">
        <title>Extensive genetic diversity and differential bi-allelic expression allows diatom success in the polar Southern Ocean.</title>
        <authorList>
            <consortium name="DOE Joint Genome Institute"/>
            <person name="Mock T."/>
            <person name="Otillar R.P."/>
            <person name="Strauss J."/>
            <person name="Dupont C."/>
            <person name="Frickenhaus S."/>
            <person name="Maumus F."/>
            <person name="Mcmullan M."/>
            <person name="Sanges R."/>
            <person name="Schmutz J."/>
            <person name="Toseland A."/>
            <person name="Valas R."/>
            <person name="Veluchamy A."/>
            <person name="Ward B.J."/>
            <person name="Allen A."/>
            <person name="Barry K."/>
            <person name="Falciatore A."/>
            <person name="Ferrante M."/>
            <person name="Fortunato A.E."/>
            <person name="Gloeckner G."/>
            <person name="Gruber A."/>
            <person name="Hipkin R."/>
            <person name="Janech M."/>
            <person name="Kroth P."/>
            <person name="Leese F."/>
            <person name="Lindquist E."/>
            <person name="Lyon B.R."/>
            <person name="Martin J."/>
            <person name="Mayer C."/>
            <person name="Parker M."/>
            <person name="Quesneville H."/>
            <person name="Raymond J."/>
            <person name="Uhlig C."/>
            <person name="Valentin K.U."/>
            <person name="Worden A.Z."/>
            <person name="Armbrust E.V."/>
            <person name="Bowler C."/>
            <person name="Green B."/>
            <person name="Moulton V."/>
            <person name="Van Oosterhout C."/>
            <person name="Grigoriev I."/>
        </authorList>
    </citation>
    <scope>NUCLEOTIDE SEQUENCE [LARGE SCALE GENOMIC DNA]</scope>
    <source>
        <strain evidence="2 3">CCMP1102</strain>
    </source>
</reference>
<proteinExistence type="predicted"/>
<evidence type="ECO:0000256" key="1">
    <source>
        <dbReference type="SAM" id="MobiDB-lite"/>
    </source>
</evidence>
<keyword evidence="3" id="KW-1185">Reference proteome</keyword>
<dbReference type="Proteomes" id="UP000095751">
    <property type="component" value="Unassembled WGS sequence"/>
</dbReference>
<dbReference type="InParanoid" id="A0A1E7F328"/>
<evidence type="ECO:0000313" key="2">
    <source>
        <dbReference type="EMBL" id="OEU12582.1"/>
    </source>
</evidence>
<accession>A0A1E7F328</accession>
<feature type="compositionally biased region" description="Low complexity" evidence="1">
    <location>
        <begin position="194"/>
        <end position="203"/>
    </location>
</feature>
<dbReference type="OrthoDB" id="48559at2759"/>
<organism evidence="2 3">
    <name type="scientific">Fragilariopsis cylindrus CCMP1102</name>
    <dbReference type="NCBI Taxonomy" id="635003"/>
    <lineage>
        <taxon>Eukaryota</taxon>
        <taxon>Sar</taxon>
        <taxon>Stramenopiles</taxon>
        <taxon>Ochrophyta</taxon>
        <taxon>Bacillariophyta</taxon>
        <taxon>Bacillariophyceae</taxon>
        <taxon>Bacillariophycidae</taxon>
        <taxon>Bacillariales</taxon>
        <taxon>Bacillariaceae</taxon>
        <taxon>Fragilariopsis</taxon>
    </lineage>
</organism>
<evidence type="ECO:0000313" key="3">
    <source>
        <dbReference type="Proteomes" id="UP000095751"/>
    </source>
</evidence>
<feature type="region of interest" description="Disordered" evidence="1">
    <location>
        <begin position="186"/>
        <end position="220"/>
    </location>
</feature>
<dbReference type="EMBL" id="KV784364">
    <property type="protein sequence ID" value="OEU12582.1"/>
    <property type="molecule type" value="Genomic_DNA"/>
</dbReference>
<gene>
    <name evidence="2" type="ORF">FRACYDRAFT_243834</name>
</gene>
<protein>
    <submittedName>
        <fullName evidence="2">Uncharacterized protein</fullName>
    </submittedName>
</protein>
<dbReference type="AlphaFoldDB" id="A0A1E7F328"/>
<name>A0A1E7F328_9STRA</name>
<sequence length="341" mass="38730">MVNPRTIWEKNTLHDNPTKNYDVGFLIIISSVIASTVSSSIKTTTSSSSSYLKRTTSSIPPQRSCTGSAVVPSNRRACGLFLWDLVGKRMNEIPFGHMCMPSAVLYKWCHHLLKDHIYEGRGGYLFVRPNKCMICGGSAPDHLELWWSKQLYSPFDQYLDKTYNEALIIDDKDAMTIAAAINTDGTSRKRGSTNRLNNNNNNHNNRRVRNNKSRPSTTATTTIITGPPSFAFHKRYVEDVSDIVNEVKDRKEQVKLIMKKISTLRSDTNYRIKKIPLTGITYIVPGIGGRDNDKENYTKKEAFIDLLSMIALGSVDDVIFQQAIEFKHRKRKNSRLSNNRF</sequence>